<dbReference type="InterPro" id="IPR000261">
    <property type="entry name" value="EH_dom"/>
</dbReference>
<dbReference type="FunFam" id="1.10.238.10:FF:000074">
    <property type="entry name" value="epidermal growth factor receptor substrate 15 isoform X1"/>
    <property type="match status" value="1"/>
</dbReference>
<dbReference type="Bgee" id="ENSACLG00000023309">
    <property type="expression patterns" value="Expressed in zone of skin and 8 other cell types or tissues"/>
</dbReference>
<dbReference type="SUPFAM" id="SSF90257">
    <property type="entry name" value="Myosin rod fragments"/>
    <property type="match status" value="1"/>
</dbReference>
<dbReference type="InterPro" id="IPR003903">
    <property type="entry name" value="UIM_dom"/>
</dbReference>
<feature type="domain" description="EF-hand" evidence="6">
    <location>
        <begin position="157"/>
        <end position="192"/>
    </location>
</feature>
<feature type="compositionally biased region" description="Polar residues" evidence="4">
    <location>
        <begin position="784"/>
        <end position="806"/>
    </location>
</feature>
<dbReference type="Gene3D" id="1.10.287.1490">
    <property type="match status" value="1"/>
</dbReference>
<keyword evidence="2" id="KW-0106">Calcium</keyword>
<keyword evidence="3" id="KW-0175">Coiled coil</keyword>
<dbReference type="GO" id="GO:0030132">
    <property type="term" value="C:clathrin coat of coated pit"/>
    <property type="evidence" value="ECO:0007669"/>
    <property type="project" value="TreeGrafter"/>
</dbReference>
<feature type="domain" description="EH" evidence="5">
    <location>
        <begin position="125"/>
        <end position="213"/>
    </location>
</feature>
<accession>A0A3P8R0E2</accession>
<dbReference type="GO" id="GO:0006897">
    <property type="term" value="P:endocytosis"/>
    <property type="evidence" value="ECO:0007669"/>
    <property type="project" value="TreeGrafter"/>
</dbReference>
<feature type="domain" description="EH" evidence="5">
    <location>
        <begin position="260"/>
        <end position="350"/>
    </location>
</feature>
<feature type="compositionally biased region" description="Polar residues" evidence="4">
    <location>
        <begin position="889"/>
        <end position="899"/>
    </location>
</feature>
<feature type="compositionally biased region" description="Basic and acidic residues" evidence="4">
    <location>
        <begin position="688"/>
        <end position="711"/>
    </location>
</feature>
<feature type="coiled-coil region" evidence="3">
    <location>
        <begin position="370"/>
        <end position="544"/>
    </location>
</feature>
<dbReference type="GeneTree" id="ENSGT00940000155751"/>
<feature type="compositionally biased region" description="Basic and acidic residues" evidence="4">
    <location>
        <begin position="586"/>
        <end position="628"/>
    </location>
</feature>
<dbReference type="Gene3D" id="1.10.238.10">
    <property type="entry name" value="EF-hand"/>
    <property type="match status" value="3"/>
</dbReference>
<dbReference type="PANTHER" id="PTHR11216:SF54">
    <property type="entry name" value="EPIDERMAL GROWTH FACTOR RECEPTOR SUBSTRATE 15"/>
    <property type="match status" value="1"/>
</dbReference>
<dbReference type="PROSITE" id="PS50222">
    <property type="entry name" value="EF_HAND_2"/>
    <property type="match status" value="2"/>
</dbReference>
<feature type="domain" description="EF-hand" evidence="6">
    <location>
        <begin position="259"/>
        <end position="294"/>
    </location>
</feature>
<dbReference type="InterPro" id="IPR018247">
    <property type="entry name" value="EF_Hand_1_Ca_BS"/>
</dbReference>
<dbReference type="InterPro" id="IPR002048">
    <property type="entry name" value="EF_hand_dom"/>
</dbReference>
<reference evidence="7" key="4">
    <citation type="submission" date="2025-09" db="UniProtKB">
        <authorList>
            <consortium name="Ensembl"/>
        </authorList>
    </citation>
    <scope>IDENTIFICATION</scope>
</reference>
<dbReference type="PROSITE" id="PS50031">
    <property type="entry name" value="EH"/>
    <property type="match status" value="3"/>
</dbReference>
<feature type="domain" description="EH" evidence="5">
    <location>
        <begin position="13"/>
        <end position="102"/>
    </location>
</feature>
<feature type="region of interest" description="Disordered" evidence="4">
    <location>
        <begin position="885"/>
        <end position="994"/>
    </location>
</feature>
<feature type="compositionally biased region" description="Low complexity" evidence="4">
    <location>
        <begin position="730"/>
        <end position="742"/>
    </location>
</feature>
<sequence>FILLFLLKQLSSGNPIYDKYYRQVDLTGSGRVAAADAALFLKRSGLADLVLGKIWDLADSERKGALNKQQFFIALRLVACAQNGLEVALKSLNVAVPPPKFHDSSSPLLAGGGAADLPWVVKPEEKMKFDSIFDSLGPVGGMLSGEKVKPVLLNSKLPVDILGRVWELSDIDRDGMLDRDEFSVAMYLVYRALEGEPVPMSLPPPLVPPSKRKKPSVPPVMPLLPSPPSVKDSRSSHAGSKTMPHPPKPTPAPWVVSPAEKAKFDELFNKTDADMDGLVSGPEVRDIFLKTGLPSATLARVWELCDIGDIGKLTREQFALALYLINLKLTKGLDPPQNLSPEMIPPSDRQNIKQNNAANLAADFSAIKELDSLSNEIVELQREKSSVEEEIKEKEEAIRQRSTEVQDLQDEVAKETEVLQQLQTQRQKVQDALDELDQQKASLEEQLTHIRQQTNQETQLISSLQSEHEEQEQRICQYEEELVQAREELLALQEESRKLQEKVQAAQEQLTPLQESVRDSFTQVAQVQQKLNDLQVEERSVTAQLSWKRALEDSSPVMVNGSAGPAAELHHGDLFQRDLFQEDLKELRVEEHSDSEERGGVNEKEKEEEKDEESPKAGEDEKQKHDALDDLYTDMYSLSSLAKPWESNPESKQEPAEPTETTSSPSPPQPGPRSLPPQGSPPSLPEMDFFHSDPFTDHDPFKEDPFGKADVGDPFGGDPFKGSDPFAADTFFTQTSSTPFSSEDPFSASADPFGTTSGVPEPDLFAAKVNDTAAVPAGPDPFASKSTNPAAASNDPFSSKGNNTADSDPFGGKMTSTKEADPFGSQDGDKDPFSSSPPSSDLAVVSRPANKTYPFAAVFGNESFGGGFADFSALAKSNGAEQFGVDSRNLFQEESQPASSDVPPALPPKTGTPTRPPPPPPGKKSSINRTESSDSFHRRGNFMLQTSGDFSSSSSSSSLPAKDPLADPFAPSSPPRRNAREADGFASFDKYPTEEDMIEWAKRESEREEKERLARLTQQEQEDLELAIALSKSELS</sequence>
<evidence type="ECO:0000259" key="5">
    <source>
        <dbReference type="PROSITE" id="PS50031"/>
    </source>
</evidence>
<dbReference type="OMA" id="GHFLQTS"/>
<reference evidence="8" key="2">
    <citation type="submission" date="2023-03" db="EMBL/GenBank/DDBJ databases">
        <authorList>
            <consortium name="Wellcome Sanger Institute Data Sharing"/>
        </authorList>
    </citation>
    <scope>NUCLEOTIDE SEQUENCE [LARGE SCALE GENOMIC DNA]</scope>
</reference>
<dbReference type="SMART" id="SM00027">
    <property type="entry name" value="EH"/>
    <property type="match status" value="3"/>
</dbReference>
<evidence type="ECO:0000313" key="7">
    <source>
        <dbReference type="Ensembl" id="ENSACLP00000034552.1"/>
    </source>
</evidence>
<reference evidence="7" key="3">
    <citation type="submission" date="2025-08" db="UniProtKB">
        <authorList>
            <consortium name="Ensembl"/>
        </authorList>
    </citation>
    <scope>IDENTIFICATION</scope>
</reference>
<dbReference type="STRING" id="8154.ENSACLP00000034552"/>
<keyword evidence="1" id="KW-0479">Metal-binding</keyword>
<dbReference type="GO" id="GO:0016197">
    <property type="term" value="P:endosomal transport"/>
    <property type="evidence" value="ECO:0007669"/>
    <property type="project" value="TreeGrafter"/>
</dbReference>
<feature type="region of interest" description="Disordered" evidence="4">
    <location>
        <begin position="586"/>
        <end position="845"/>
    </location>
</feature>
<evidence type="ECO:0000259" key="6">
    <source>
        <dbReference type="PROSITE" id="PS50222"/>
    </source>
</evidence>
<dbReference type="Ensembl" id="ENSACLT00000035374.2">
    <property type="protein sequence ID" value="ENSACLP00000034552.1"/>
    <property type="gene ID" value="ENSACLG00000023309.2"/>
</dbReference>
<dbReference type="AlphaFoldDB" id="A0A3P8R0E2"/>
<evidence type="ECO:0000256" key="4">
    <source>
        <dbReference type="SAM" id="MobiDB-lite"/>
    </source>
</evidence>
<feature type="compositionally biased region" description="Pro residues" evidence="4">
    <location>
        <begin position="216"/>
        <end position="228"/>
    </location>
</feature>
<proteinExistence type="predicted"/>
<dbReference type="CDD" id="cd00052">
    <property type="entry name" value="EH"/>
    <property type="match status" value="3"/>
</dbReference>
<dbReference type="PROSITE" id="PS00018">
    <property type="entry name" value="EF_HAND_1"/>
    <property type="match status" value="2"/>
</dbReference>
<gene>
    <name evidence="7" type="primary">EPS15</name>
</gene>
<dbReference type="SMART" id="SM00054">
    <property type="entry name" value="EFh"/>
    <property type="match status" value="3"/>
</dbReference>
<dbReference type="PANTHER" id="PTHR11216">
    <property type="entry name" value="EH DOMAIN"/>
    <property type="match status" value="1"/>
</dbReference>
<dbReference type="GO" id="GO:0045296">
    <property type="term" value="F:cadherin binding"/>
    <property type="evidence" value="ECO:0007669"/>
    <property type="project" value="TreeGrafter"/>
</dbReference>
<name>A0A3P8R0E2_ASTCA</name>
<feature type="compositionally biased region" description="Basic and acidic residues" evidence="4">
    <location>
        <begin position="816"/>
        <end position="832"/>
    </location>
</feature>
<keyword evidence="8" id="KW-1185">Reference proteome</keyword>
<dbReference type="Proteomes" id="UP000265100">
    <property type="component" value="Chromosome 23"/>
</dbReference>
<evidence type="ECO:0000256" key="3">
    <source>
        <dbReference type="SAM" id="Coils"/>
    </source>
</evidence>
<evidence type="ECO:0000256" key="1">
    <source>
        <dbReference type="ARBA" id="ARBA00022723"/>
    </source>
</evidence>
<feature type="region of interest" description="Disordered" evidence="4">
    <location>
        <begin position="204"/>
        <end position="254"/>
    </location>
</feature>
<dbReference type="PROSITE" id="PS50330">
    <property type="entry name" value="UIM"/>
    <property type="match status" value="2"/>
</dbReference>
<feature type="compositionally biased region" description="Pro residues" evidence="4">
    <location>
        <begin position="665"/>
        <end position="684"/>
    </location>
</feature>
<dbReference type="GO" id="GO:0005509">
    <property type="term" value="F:calcium ion binding"/>
    <property type="evidence" value="ECO:0007669"/>
    <property type="project" value="InterPro"/>
</dbReference>
<reference evidence="7 8" key="1">
    <citation type="submission" date="2018-05" db="EMBL/GenBank/DDBJ databases">
        <authorList>
            <person name="Datahose"/>
        </authorList>
    </citation>
    <scope>NUCLEOTIDE SEQUENCE</scope>
</reference>
<organism evidence="7 8">
    <name type="scientific">Astatotilapia calliptera</name>
    <name type="common">Eastern happy</name>
    <name type="synonym">Chromis callipterus</name>
    <dbReference type="NCBI Taxonomy" id="8154"/>
    <lineage>
        <taxon>Eukaryota</taxon>
        <taxon>Metazoa</taxon>
        <taxon>Chordata</taxon>
        <taxon>Craniata</taxon>
        <taxon>Vertebrata</taxon>
        <taxon>Euteleostomi</taxon>
        <taxon>Actinopterygii</taxon>
        <taxon>Neopterygii</taxon>
        <taxon>Teleostei</taxon>
        <taxon>Neoteleostei</taxon>
        <taxon>Acanthomorphata</taxon>
        <taxon>Ovalentaria</taxon>
        <taxon>Cichlomorphae</taxon>
        <taxon>Cichliformes</taxon>
        <taxon>Cichlidae</taxon>
        <taxon>African cichlids</taxon>
        <taxon>Pseudocrenilabrinae</taxon>
        <taxon>Haplochromini</taxon>
        <taxon>Astatotilapia</taxon>
    </lineage>
</organism>
<dbReference type="InterPro" id="IPR011992">
    <property type="entry name" value="EF-hand-dom_pair"/>
</dbReference>
<dbReference type="Pfam" id="PF12763">
    <property type="entry name" value="EH"/>
    <property type="match status" value="3"/>
</dbReference>
<evidence type="ECO:0000313" key="8">
    <source>
        <dbReference type="Proteomes" id="UP000265100"/>
    </source>
</evidence>
<evidence type="ECO:0000256" key="2">
    <source>
        <dbReference type="ARBA" id="ARBA00022837"/>
    </source>
</evidence>
<protein>
    <submittedName>
        <fullName evidence="7">Uncharacterized protein</fullName>
    </submittedName>
</protein>
<dbReference type="SUPFAM" id="SSF47473">
    <property type="entry name" value="EF-hand"/>
    <property type="match status" value="3"/>
</dbReference>